<organism evidence="1 2">
    <name type="scientific">Panagrolaimus sp. JU765</name>
    <dbReference type="NCBI Taxonomy" id="591449"/>
    <lineage>
        <taxon>Eukaryota</taxon>
        <taxon>Metazoa</taxon>
        <taxon>Ecdysozoa</taxon>
        <taxon>Nematoda</taxon>
        <taxon>Chromadorea</taxon>
        <taxon>Rhabditida</taxon>
        <taxon>Tylenchina</taxon>
        <taxon>Panagrolaimomorpha</taxon>
        <taxon>Panagrolaimoidea</taxon>
        <taxon>Panagrolaimidae</taxon>
        <taxon>Panagrolaimus</taxon>
    </lineage>
</organism>
<accession>A0AC34Q797</accession>
<proteinExistence type="predicted"/>
<reference evidence="2" key="1">
    <citation type="submission" date="2022-11" db="UniProtKB">
        <authorList>
            <consortium name="WormBaseParasite"/>
        </authorList>
    </citation>
    <scope>IDENTIFICATION</scope>
</reference>
<sequence length="172" mass="18176">MSCSSGVGGTVLNNPSLSMKFHPPVGWTYPPSNSEISMSYFPGQSLTKIQAQNMANGALTAAVLESLNKANIPTVGLEITPSYTPQQVSDCYKNGTNWLANTQFAIVENGAVTKLATASADITSPNCIAHAYATTGTVTYTQFISQATISIKNLVTSDYQMNLIAADVMAIL</sequence>
<protein>
    <submittedName>
        <fullName evidence="2">Uncharacterized protein</fullName>
    </submittedName>
</protein>
<evidence type="ECO:0000313" key="1">
    <source>
        <dbReference type="Proteomes" id="UP000887576"/>
    </source>
</evidence>
<dbReference type="WBParaSite" id="JU765_v2.g13646.t1">
    <property type="protein sequence ID" value="JU765_v2.g13646.t1"/>
    <property type="gene ID" value="JU765_v2.g13646"/>
</dbReference>
<name>A0AC34Q797_9BILA</name>
<dbReference type="Proteomes" id="UP000887576">
    <property type="component" value="Unplaced"/>
</dbReference>
<evidence type="ECO:0000313" key="2">
    <source>
        <dbReference type="WBParaSite" id="JU765_v2.g13646.t1"/>
    </source>
</evidence>